<comment type="similarity">
    <text evidence="5">Belongs to the ABC-2 integral membrane protein family.</text>
</comment>
<evidence type="ECO:0000256" key="4">
    <source>
        <dbReference type="ARBA" id="ARBA00023136"/>
    </source>
</evidence>
<keyword evidence="5" id="KW-0813">Transport</keyword>
<organism evidence="7 8">
    <name type="scientific">Sphaerobacter thermophilus (strain ATCC 49802 / DSM 20745 / KCCM 41009 / NCIMB 13125 / S 6022)</name>
    <dbReference type="NCBI Taxonomy" id="479434"/>
    <lineage>
        <taxon>Bacteria</taxon>
        <taxon>Pseudomonadati</taxon>
        <taxon>Thermomicrobiota</taxon>
        <taxon>Thermomicrobia</taxon>
        <taxon>Sphaerobacterales</taxon>
        <taxon>Sphaerobacterineae</taxon>
        <taxon>Sphaerobacteraceae</taxon>
        <taxon>Sphaerobacter</taxon>
    </lineage>
</organism>
<dbReference type="InterPro" id="IPR051784">
    <property type="entry name" value="Nod_factor_ABC_transporter"/>
</dbReference>
<evidence type="ECO:0000256" key="3">
    <source>
        <dbReference type="ARBA" id="ARBA00022989"/>
    </source>
</evidence>
<name>D1C1L2_SPHTD</name>
<keyword evidence="5" id="KW-1003">Cell membrane</keyword>
<dbReference type="InterPro" id="IPR047817">
    <property type="entry name" value="ABC2_TM_bact-type"/>
</dbReference>
<keyword evidence="4 5" id="KW-0472">Membrane</keyword>
<evidence type="ECO:0000313" key="7">
    <source>
        <dbReference type="EMBL" id="ACZ38129.1"/>
    </source>
</evidence>
<dbReference type="GO" id="GO:0043190">
    <property type="term" value="C:ATP-binding cassette (ABC) transporter complex"/>
    <property type="evidence" value="ECO:0007669"/>
    <property type="project" value="InterPro"/>
</dbReference>
<dbReference type="InterPro" id="IPR000412">
    <property type="entry name" value="ABC_2_transport"/>
</dbReference>
<dbReference type="InParanoid" id="D1C1L2"/>
<feature type="transmembrane region" description="Helical" evidence="5">
    <location>
        <begin position="186"/>
        <end position="204"/>
    </location>
</feature>
<evidence type="ECO:0000313" key="8">
    <source>
        <dbReference type="Proteomes" id="UP000002027"/>
    </source>
</evidence>
<feature type="domain" description="ABC transmembrane type-2" evidence="6">
    <location>
        <begin position="37"/>
        <end position="265"/>
    </location>
</feature>
<feature type="transmembrane region" description="Helical" evidence="5">
    <location>
        <begin position="69"/>
        <end position="95"/>
    </location>
</feature>
<evidence type="ECO:0000256" key="2">
    <source>
        <dbReference type="ARBA" id="ARBA00022692"/>
    </source>
</evidence>
<feature type="transmembrane region" description="Helical" evidence="5">
    <location>
        <begin position="37"/>
        <end position="57"/>
    </location>
</feature>
<keyword evidence="8" id="KW-1185">Reference proteome</keyword>
<feature type="transmembrane region" description="Helical" evidence="5">
    <location>
        <begin position="243"/>
        <end position="265"/>
    </location>
</feature>
<keyword evidence="2 5" id="KW-0812">Transmembrane</keyword>
<protein>
    <recommendedName>
        <fullName evidence="5">Transport permease protein</fullName>
    </recommendedName>
</protein>
<dbReference type="Pfam" id="PF01061">
    <property type="entry name" value="ABC2_membrane"/>
    <property type="match status" value="1"/>
</dbReference>
<sequence>MAQSTQVRPLSRRWLRHEALASYAFVERNFFLVRRYWGWEIAFLIYNVTSSLSVMYIGKAQQLPGQDLILYLGIGTLVWSYLRSVFANISEMIAWERWEGTIEYTMMAPVSRLTHMLGVSLFSVLYGIARTAILFITLAVFFDVNLANANLGGALVVILFGSLSFIGVGIMAAILPLLFTERGEEMTFIISSVLLLVSGVYYPISVLPGWMQGLARVSPATYVLEGMRATVLDGRATSELGQYLLPMGVIGLLTIPLGMAIFTAVERYAKRTGRLKRSG</sequence>
<dbReference type="KEGG" id="sti:Sthe_0692"/>
<dbReference type="AlphaFoldDB" id="D1C1L2"/>
<dbReference type="PANTHER" id="PTHR43229:SF2">
    <property type="entry name" value="NODULATION PROTEIN J"/>
    <property type="match status" value="1"/>
</dbReference>
<dbReference type="PROSITE" id="PS51012">
    <property type="entry name" value="ABC_TM2"/>
    <property type="match status" value="1"/>
</dbReference>
<evidence type="ECO:0000259" key="6">
    <source>
        <dbReference type="PROSITE" id="PS51012"/>
    </source>
</evidence>
<dbReference type="InterPro" id="IPR013525">
    <property type="entry name" value="ABC2_TM"/>
</dbReference>
<evidence type="ECO:0000256" key="5">
    <source>
        <dbReference type="RuleBase" id="RU361157"/>
    </source>
</evidence>
<dbReference type="STRING" id="479434.Sthe_0692"/>
<dbReference type="PIRSF" id="PIRSF006648">
    <property type="entry name" value="DrrB"/>
    <property type="match status" value="1"/>
</dbReference>
<reference evidence="8" key="1">
    <citation type="submission" date="2009-11" db="EMBL/GenBank/DDBJ databases">
        <title>The complete chromosome 1 of Sphaerobacter thermophilus DSM 20745.</title>
        <authorList>
            <person name="Lucas S."/>
            <person name="Copeland A."/>
            <person name="Lapidus A."/>
            <person name="Glavina del Rio T."/>
            <person name="Dalin E."/>
            <person name="Tice H."/>
            <person name="Bruce D."/>
            <person name="Goodwin L."/>
            <person name="Pitluck S."/>
            <person name="Kyrpides N."/>
            <person name="Mavromatis K."/>
            <person name="Ivanova N."/>
            <person name="Mikhailova N."/>
            <person name="LaButti K.M."/>
            <person name="Clum A."/>
            <person name="Sun H.I."/>
            <person name="Brettin T."/>
            <person name="Detter J.C."/>
            <person name="Han C."/>
            <person name="Larimer F."/>
            <person name="Land M."/>
            <person name="Hauser L."/>
            <person name="Markowitz V."/>
            <person name="Cheng J.F."/>
            <person name="Hugenholtz P."/>
            <person name="Woyke T."/>
            <person name="Wu D."/>
            <person name="Steenblock K."/>
            <person name="Schneider S."/>
            <person name="Pukall R."/>
            <person name="Goeker M."/>
            <person name="Klenk H.P."/>
            <person name="Eisen J.A."/>
        </authorList>
    </citation>
    <scope>NUCLEOTIDE SEQUENCE [LARGE SCALE GENOMIC DNA]</scope>
    <source>
        <strain evidence="8">ATCC 49802 / DSM 20745 / S 6022</strain>
    </source>
</reference>
<dbReference type="EMBL" id="CP001823">
    <property type="protein sequence ID" value="ACZ38129.1"/>
    <property type="molecule type" value="Genomic_DNA"/>
</dbReference>
<proteinExistence type="inferred from homology"/>
<accession>D1C1L2</accession>
<keyword evidence="3 5" id="KW-1133">Transmembrane helix</keyword>
<dbReference type="OrthoDB" id="9788252at2"/>
<dbReference type="PANTHER" id="PTHR43229">
    <property type="entry name" value="NODULATION PROTEIN J"/>
    <property type="match status" value="1"/>
</dbReference>
<dbReference type="HOGENOM" id="CLU_089201_1_1_0"/>
<reference evidence="7 8" key="2">
    <citation type="journal article" date="2010" name="Stand. Genomic Sci.">
        <title>Complete genome sequence of Desulfohalobium retbaense type strain (HR(100)).</title>
        <authorList>
            <person name="Spring S."/>
            <person name="Nolan M."/>
            <person name="Lapidus A."/>
            <person name="Glavina Del Rio T."/>
            <person name="Copeland A."/>
            <person name="Tice H."/>
            <person name="Cheng J.F."/>
            <person name="Lucas S."/>
            <person name="Land M."/>
            <person name="Chen F."/>
            <person name="Bruce D."/>
            <person name="Goodwin L."/>
            <person name="Pitluck S."/>
            <person name="Ivanova N."/>
            <person name="Mavromatis K."/>
            <person name="Mikhailova N."/>
            <person name="Pati A."/>
            <person name="Chen A."/>
            <person name="Palaniappan K."/>
            <person name="Hauser L."/>
            <person name="Chang Y.J."/>
            <person name="Jeffries C.D."/>
            <person name="Munk C."/>
            <person name="Kiss H."/>
            <person name="Chain P."/>
            <person name="Han C."/>
            <person name="Brettin T."/>
            <person name="Detter J.C."/>
            <person name="Schuler E."/>
            <person name="Goker M."/>
            <person name="Rohde M."/>
            <person name="Bristow J."/>
            <person name="Eisen J.A."/>
            <person name="Markowitz V."/>
            <person name="Hugenholtz P."/>
            <person name="Kyrpides N.C."/>
            <person name="Klenk H.P."/>
        </authorList>
    </citation>
    <scope>NUCLEOTIDE SEQUENCE [LARGE SCALE GENOMIC DNA]</scope>
    <source>
        <strain evidence="8">ATCC 49802 / DSM 20745 / S 6022</strain>
    </source>
</reference>
<dbReference type="Proteomes" id="UP000002027">
    <property type="component" value="Chromosome 1"/>
</dbReference>
<evidence type="ECO:0000256" key="1">
    <source>
        <dbReference type="ARBA" id="ARBA00004141"/>
    </source>
</evidence>
<feature type="transmembrane region" description="Helical" evidence="5">
    <location>
        <begin position="116"/>
        <end position="142"/>
    </location>
</feature>
<dbReference type="eggNOG" id="COG0842">
    <property type="taxonomic scope" value="Bacteria"/>
</dbReference>
<comment type="subcellular location">
    <subcellularLocation>
        <location evidence="5">Cell membrane</location>
        <topology evidence="5">Multi-pass membrane protein</topology>
    </subcellularLocation>
    <subcellularLocation>
        <location evidence="1">Membrane</location>
        <topology evidence="1">Multi-pass membrane protein</topology>
    </subcellularLocation>
</comment>
<feature type="transmembrane region" description="Helical" evidence="5">
    <location>
        <begin position="154"/>
        <end position="179"/>
    </location>
</feature>
<dbReference type="RefSeq" id="WP_012871176.1">
    <property type="nucleotide sequence ID" value="NC_013523.1"/>
</dbReference>
<gene>
    <name evidence="7" type="ordered locus">Sthe_0692</name>
</gene>
<dbReference type="GO" id="GO:0140359">
    <property type="term" value="F:ABC-type transporter activity"/>
    <property type="evidence" value="ECO:0007669"/>
    <property type="project" value="InterPro"/>
</dbReference>